<dbReference type="EC" id="2.4.-.-" evidence="3"/>
<dbReference type="EMBL" id="JAYGHY010000043">
    <property type="protein sequence ID" value="MEA5443275.1"/>
    <property type="molecule type" value="Genomic_DNA"/>
</dbReference>
<evidence type="ECO:0000313" key="3">
    <source>
        <dbReference type="EMBL" id="MEA5443275.1"/>
    </source>
</evidence>
<evidence type="ECO:0000259" key="2">
    <source>
        <dbReference type="Pfam" id="PF00534"/>
    </source>
</evidence>
<evidence type="ECO:0000256" key="1">
    <source>
        <dbReference type="ARBA" id="ARBA00022679"/>
    </source>
</evidence>
<accession>A0ABU5SXN1</accession>
<dbReference type="InterPro" id="IPR001296">
    <property type="entry name" value="Glyco_trans_1"/>
</dbReference>
<dbReference type="PANTHER" id="PTHR46401:SF2">
    <property type="entry name" value="GLYCOSYLTRANSFERASE WBBK-RELATED"/>
    <property type="match status" value="1"/>
</dbReference>
<dbReference type="Gene3D" id="3.40.50.2000">
    <property type="entry name" value="Glycogen Phosphorylase B"/>
    <property type="match status" value="1"/>
</dbReference>
<feature type="domain" description="Glycosyl transferase family 1" evidence="2">
    <location>
        <begin position="255"/>
        <end position="310"/>
    </location>
</feature>
<comment type="caution">
    <text evidence="3">The sequence shown here is derived from an EMBL/GenBank/DDBJ whole genome shotgun (WGS) entry which is preliminary data.</text>
</comment>
<reference evidence="3 4" key="1">
    <citation type="submission" date="2023-12" db="EMBL/GenBank/DDBJ databases">
        <title>Baltic Sea Cyanobacteria.</title>
        <authorList>
            <person name="Delbaje E."/>
            <person name="Fewer D.P."/>
            <person name="Shishido T.K."/>
        </authorList>
    </citation>
    <scope>NUCLEOTIDE SEQUENCE [LARGE SCALE GENOMIC DNA]</scope>
    <source>
        <strain evidence="3 4">UHCC 0281</strain>
    </source>
</reference>
<dbReference type="SUPFAM" id="SSF53756">
    <property type="entry name" value="UDP-Glycosyltransferase/glycogen phosphorylase"/>
    <property type="match status" value="1"/>
</dbReference>
<dbReference type="Pfam" id="PF00534">
    <property type="entry name" value="Glycos_transf_1"/>
    <property type="match status" value="1"/>
</dbReference>
<evidence type="ECO:0000313" key="4">
    <source>
        <dbReference type="Proteomes" id="UP001302329"/>
    </source>
</evidence>
<keyword evidence="1 3" id="KW-0808">Transferase</keyword>
<dbReference type="PANTHER" id="PTHR46401">
    <property type="entry name" value="GLYCOSYLTRANSFERASE WBBK-RELATED"/>
    <property type="match status" value="1"/>
</dbReference>
<sequence>MKPKIIIVSTDNRSQGIYNDAINLSRALHKCGYEVLLVLDKYSHNKDFTEQSTSVYSLTHYGPYSIDVEPNPKLLSNDLLFSDILEDPCAVIQIESLNLSIAKLALNIGIRYFLLVNLEWCVYPKTTEYDCPSAIGEWISIIREYDVICLARSLCILRRLMSLGIDSIFISWSVPGPIIPSHLFLRHEQLSSLPSFFFSGGNNGWMQRRGADILASALRQLTDSNYQSAKIYFKCNRDEDLEALNLHPSSLIQPMSGFLQRKELVSMYKSCTFFLYPSRFEGLGLSLFEACQYGLIPIYTGGFPMDDVVGLGGIRLPARLASMARLADFYDIEPTDVSSSIKALCDLNPNSLFDLVYEKKKSLCSHMWSCRRTFFSALTSLFD</sequence>
<organism evidence="3 4">
    <name type="scientific">Cyanobium gracile UHCC 0281</name>
    <dbReference type="NCBI Taxonomy" id="3110309"/>
    <lineage>
        <taxon>Bacteria</taxon>
        <taxon>Bacillati</taxon>
        <taxon>Cyanobacteriota</taxon>
        <taxon>Cyanophyceae</taxon>
        <taxon>Synechococcales</taxon>
        <taxon>Prochlorococcaceae</taxon>
        <taxon>Cyanobium</taxon>
    </lineage>
</organism>
<dbReference type="GO" id="GO:0016757">
    <property type="term" value="F:glycosyltransferase activity"/>
    <property type="evidence" value="ECO:0007669"/>
    <property type="project" value="UniProtKB-KW"/>
</dbReference>
<keyword evidence="4" id="KW-1185">Reference proteome</keyword>
<dbReference type="Proteomes" id="UP001302329">
    <property type="component" value="Unassembled WGS sequence"/>
</dbReference>
<gene>
    <name evidence="3" type="ORF">VB739_11990</name>
</gene>
<keyword evidence="3" id="KW-0328">Glycosyltransferase</keyword>
<name>A0ABU5SXN1_9CYAN</name>
<dbReference type="RefSeq" id="WP_323357277.1">
    <property type="nucleotide sequence ID" value="NZ_JAYGHY010000043.1"/>
</dbReference>
<protein>
    <submittedName>
        <fullName evidence="3">Glycosyltransferase</fullName>
        <ecNumber evidence="3">2.4.-.-</ecNumber>
    </submittedName>
</protein>
<proteinExistence type="predicted"/>